<dbReference type="KEGG" id="nur:ATY38_02475"/>
<dbReference type="EMBL" id="FNLN01000004">
    <property type="protein sequence ID" value="SDT85249.1"/>
    <property type="molecule type" value="Genomic_DNA"/>
</dbReference>
<organism evidence="2 11">
    <name type="scientific">Nitrosomonas ureae</name>
    <dbReference type="NCBI Taxonomy" id="44577"/>
    <lineage>
        <taxon>Bacteria</taxon>
        <taxon>Pseudomonadati</taxon>
        <taxon>Pseudomonadota</taxon>
        <taxon>Betaproteobacteria</taxon>
        <taxon>Nitrosomonadales</taxon>
        <taxon>Nitrosomonadaceae</taxon>
        <taxon>Nitrosomonas</taxon>
    </lineage>
</organism>
<dbReference type="Proteomes" id="UP000182882">
    <property type="component" value="Unassembled WGS sequence"/>
</dbReference>
<reference evidence="3 7" key="1">
    <citation type="submission" date="2016-10" db="EMBL/GenBank/DDBJ databases">
        <authorList>
            <person name="de Groot N.N."/>
        </authorList>
    </citation>
    <scope>NUCLEOTIDE SEQUENCE [LARGE SCALE GENOMIC DNA]</scope>
    <source>
        <strain evidence="3">Nm10</strain>
        <strain evidence="5 10">Nm15</strain>
        <strain evidence="4 7">Nm9</strain>
    </source>
</reference>
<reference evidence="8" key="2">
    <citation type="submission" date="2016-10" db="EMBL/GenBank/DDBJ databases">
        <authorList>
            <person name="Varghese N."/>
            <person name="Submissions S."/>
        </authorList>
    </citation>
    <scope>NUCLEOTIDE SEQUENCE [LARGE SCALE GENOMIC DNA]</scope>
    <source>
        <strain evidence="8">Nm10</strain>
    </source>
</reference>
<reference evidence="2 11" key="4">
    <citation type="submission" date="2018-04" db="EMBL/GenBank/DDBJ databases">
        <title>Active sludge and wastewater microbial communities from Klosterneuburg, Austria.</title>
        <authorList>
            <person name="Wagner M."/>
        </authorList>
    </citation>
    <scope>NUCLEOTIDE SEQUENCE [LARGE SCALE GENOMIC DNA]</scope>
    <source>
        <strain evidence="2 11">Nm4</strain>
    </source>
</reference>
<sequence length="96" mass="10250">MKEKIQHPVRMLTLAVVAGAFIGLTGCATTGQLEELQNKHNADVASAKADAAAAKQAADAANAKANDALRVADEANRRSMDTESKIDRMFKKAMHK</sequence>
<dbReference type="EMBL" id="FOFX01000028">
    <property type="protein sequence ID" value="SEQ21605.1"/>
    <property type="molecule type" value="Genomic_DNA"/>
</dbReference>
<evidence type="ECO:0000256" key="1">
    <source>
        <dbReference type="SAM" id="Coils"/>
    </source>
</evidence>
<dbReference type="PROSITE" id="PS51257">
    <property type="entry name" value="PROKAR_LIPOPROTEIN"/>
    <property type="match status" value="1"/>
</dbReference>
<gene>
    <name evidence="2" type="ORF">C8R28_1001146</name>
    <name evidence="3" type="ORF">SAMN05216406_10432</name>
    <name evidence="4" type="ORF">SAMN05421510_102821</name>
    <name evidence="5" type="ORF">SAMN06296273_1522</name>
    <name evidence="6" type="ORF">SAMN06297164_1001</name>
</gene>
<evidence type="ECO:0000313" key="10">
    <source>
        <dbReference type="Proteomes" id="UP000242498"/>
    </source>
</evidence>
<keyword evidence="8" id="KW-1185">Reference proteome</keyword>
<dbReference type="EMBL" id="OCMU01000001">
    <property type="protein sequence ID" value="SOD17096.1"/>
    <property type="molecule type" value="Genomic_DNA"/>
</dbReference>
<dbReference type="Pfam" id="PF11839">
    <property type="entry name" value="Alanine_zipper"/>
    <property type="match status" value="1"/>
</dbReference>
<proteinExistence type="predicted"/>
<keyword evidence="2" id="KW-0449">Lipoprotein</keyword>
<dbReference type="Proteomes" id="UP000219335">
    <property type="component" value="Unassembled WGS sequence"/>
</dbReference>
<evidence type="ECO:0000313" key="11">
    <source>
        <dbReference type="Proteomes" id="UP000244110"/>
    </source>
</evidence>
<evidence type="ECO:0000313" key="7">
    <source>
        <dbReference type="Proteomes" id="UP000181998"/>
    </source>
</evidence>
<evidence type="ECO:0000313" key="9">
    <source>
        <dbReference type="Proteomes" id="UP000219335"/>
    </source>
</evidence>
<feature type="coiled-coil region" evidence="1">
    <location>
        <begin position="44"/>
        <end position="78"/>
    </location>
</feature>
<protein>
    <submittedName>
        <fullName evidence="2">Murein lipoprotein</fullName>
    </submittedName>
</protein>
<evidence type="ECO:0000313" key="5">
    <source>
        <dbReference type="EMBL" id="SNX60063.1"/>
    </source>
</evidence>
<evidence type="ECO:0000313" key="4">
    <source>
        <dbReference type="EMBL" id="SEQ21605.1"/>
    </source>
</evidence>
<name>A0A0S3AG91_9PROT</name>
<evidence type="ECO:0000313" key="8">
    <source>
        <dbReference type="Proteomes" id="UP000182882"/>
    </source>
</evidence>
<dbReference type="Proteomes" id="UP000242498">
    <property type="component" value="Chromosome I"/>
</dbReference>
<dbReference type="EMBL" id="LT907782">
    <property type="protein sequence ID" value="SNX60063.1"/>
    <property type="molecule type" value="Genomic_DNA"/>
</dbReference>
<dbReference type="Proteomes" id="UP000244110">
    <property type="component" value="Unassembled WGS sequence"/>
</dbReference>
<evidence type="ECO:0000313" key="6">
    <source>
        <dbReference type="EMBL" id="SOD17096.1"/>
    </source>
</evidence>
<dbReference type="InterPro" id="IPR021793">
    <property type="entry name" value="Oprl"/>
</dbReference>
<evidence type="ECO:0000313" key="3">
    <source>
        <dbReference type="EMBL" id="SDT85249.1"/>
    </source>
</evidence>
<reference evidence="6 9" key="3">
    <citation type="submission" date="2017-09" db="EMBL/GenBank/DDBJ databases">
        <authorList>
            <person name="Ehlers B."/>
            <person name="Leendertz F.H."/>
        </authorList>
    </citation>
    <scope>NUCLEOTIDE SEQUENCE [LARGE SCALE GENOMIC DNA]</scope>
    <source>
        <strain evidence="6 9">Nm42</strain>
    </source>
</reference>
<evidence type="ECO:0000313" key="2">
    <source>
        <dbReference type="EMBL" id="PTQ88754.1"/>
    </source>
</evidence>
<dbReference type="OrthoDB" id="8549366at2"/>
<dbReference type="Proteomes" id="UP000181998">
    <property type="component" value="Unassembled WGS sequence"/>
</dbReference>
<dbReference type="NCBIfam" id="NF040598">
    <property type="entry name" value="Ala_zip_lipo"/>
    <property type="match status" value="1"/>
</dbReference>
<dbReference type="RefSeq" id="WP_013646690.1">
    <property type="nucleotide sequence ID" value="NZ_CP013341.1"/>
</dbReference>
<keyword evidence="1" id="KW-0175">Coiled coil</keyword>
<dbReference type="EMBL" id="QAOL01000001">
    <property type="protein sequence ID" value="PTQ88754.1"/>
    <property type="molecule type" value="Genomic_DNA"/>
</dbReference>
<dbReference type="AlphaFoldDB" id="A0A0S3AG91"/>
<accession>A0A0S3AG91</accession>